<reference evidence="2 3" key="1">
    <citation type="submission" date="2023-10" db="EMBL/GenBank/DDBJ databases">
        <title>Genomes of two closely related lineages of the louse Polyplax serrata with different host specificities.</title>
        <authorList>
            <person name="Martinu J."/>
            <person name="Tarabai H."/>
            <person name="Stefka J."/>
            <person name="Hypsa V."/>
        </authorList>
    </citation>
    <scope>NUCLEOTIDE SEQUENCE [LARGE SCALE GENOMIC DNA]</scope>
    <source>
        <strain evidence="2">HR10_N</strain>
    </source>
</reference>
<comment type="caution">
    <text evidence="2">The sequence shown here is derived from an EMBL/GenBank/DDBJ whole genome shotgun (WGS) entry which is preliminary data.</text>
</comment>
<feature type="region of interest" description="Disordered" evidence="1">
    <location>
        <begin position="1"/>
        <end position="58"/>
    </location>
</feature>
<dbReference type="AlphaFoldDB" id="A0AAN8PDH2"/>
<feature type="compositionally biased region" description="Acidic residues" evidence="1">
    <location>
        <begin position="14"/>
        <end position="29"/>
    </location>
</feature>
<gene>
    <name evidence="2" type="ORF">RUM43_012349</name>
</gene>
<accession>A0AAN8PDH2</accession>
<evidence type="ECO:0000313" key="2">
    <source>
        <dbReference type="EMBL" id="KAK6619592.1"/>
    </source>
</evidence>
<dbReference type="EMBL" id="JAWJWE010000040">
    <property type="protein sequence ID" value="KAK6619592.1"/>
    <property type="molecule type" value="Genomic_DNA"/>
</dbReference>
<protein>
    <submittedName>
        <fullName evidence="2">Uncharacterized protein</fullName>
    </submittedName>
</protein>
<feature type="compositionally biased region" description="Basic and acidic residues" evidence="1">
    <location>
        <begin position="48"/>
        <end position="58"/>
    </location>
</feature>
<proteinExistence type="predicted"/>
<name>A0AAN8PDH2_POLSC</name>
<sequence length="148" mass="16339">MKQNSIIKLNGKEEETEEEEEEDDDDDDSFLPVRWKSLIPPGLSPGTEDTRHTGKAEEISDETFRNSIISFSLWYFPVRGIRKILGGRKKFGASTSTIDVMSDKGTGITRQTLPGVAATGVSARSGGKVIKRVEEKSRVAHGITDKRS</sequence>
<evidence type="ECO:0000256" key="1">
    <source>
        <dbReference type="SAM" id="MobiDB-lite"/>
    </source>
</evidence>
<evidence type="ECO:0000313" key="3">
    <source>
        <dbReference type="Proteomes" id="UP001372834"/>
    </source>
</evidence>
<dbReference type="Proteomes" id="UP001372834">
    <property type="component" value="Unassembled WGS sequence"/>
</dbReference>
<organism evidence="2 3">
    <name type="scientific">Polyplax serrata</name>
    <name type="common">Common mouse louse</name>
    <dbReference type="NCBI Taxonomy" id="468196"/>
    <lineage>
        <taxon>Eukaryota</taxon>
        <taxon>Metazoa</taxon>
        <taxon>Ecdysozoa</taxon>
        <taxon>Arthropoda</taxon>
        <taxon>Hexapoda</taxon>
        <taxon>Insecta</taxon>
        <taxon>Pterygota</taxon>
        <taxon>Neoptera</taxon>
        <taxon>Paraneoptera</taxon>
        <taxon>Psocodea</taxon>
        <taxon>Troctomorpha</taxon>
        <taxon>Phthiraptera</taxon>
        <taxon>Anoplura</taxon>
        <taxon>Polyplacidae</taxon>
        <taxon>Polyplax</taxon>
    </lineage>
</organism>